<dbReference type="Proteomes" id="UP000597761">
    <property type="component" value="Unassembled WGS sequence"/>
</dbReference>
<reference evidence="3" key="1">
    <citation type="journal article" date="2019" name="Int. J. Syst. Evol. Microbiol.">
        <title>The Global Catalogue of Microorganisms (GCM) 10K type strain sequencing project: providing services to taxonomists for standard genome sequencing and annotation.</title>
        <authorList>
            <consortium name="The Broad Institute Genomics Platform"/>
            <consortium name="The Broad Institute Genome Sequencing Center for Infectious Disease"/>
            <person name="Wu L."/>
            <person name="Ma J."/>
        </authorList>
    </citation>
    <scope>NUCLEOTIDE SEQUENCE [LARGE SCALE GENOMIC DNA]</scope>
    <source>
        <strain evidence="3">CGMCC 1.15480</strain>
    </source>
</reference>
<dbReference type="Pfam" id="PF03457">
    <property type="entry name" value="HA"/>
    <property type="match status" value="1"/>
</dbReference>
<proteinExistence type="predicted"/>
<keyword evidence="3" id="KW-1185">Reference proteome</keyword>
<gene>
    <name evidence="2" type="ORF">GCM10011512_26210</name>
</gene>
<dbReference type="Gene3D" id="6.10.140.530">
    <property type="match status" value="2"/>
</dbReference>
<evidence type="ECO:0000313" key="2">
    <source>
        <dbReference type="EMBL" id="GGC98008.1"/>
    </source>
</evidence>
<sequence length="229" mass="26623">MAAVDPDCIEYGCTHPHVGLDEWTLMWMHGLEPREIARRCGVDSWRVNQAIAVRVRRDPTMPARRLKRHLHPLPATLTQRQDFGQKMADYRVWLQRNGREPRENSGSRYERELYGWLARQRAAERRGNLSADRAAALDGVSRWRRPALGALRDEHFAERLEQLAAFVDQQHRIPTRYGGAGEEERRLAVWLMGLRAASRRSWLTAHRVEALDAVAPDWRGRRSPRLPQE</sequence>
<evidence type="ECO:0000259" key="1">
    <source>
        <dbReference type="Pfam" id="PF03457"/>
    </source>
</evidence>
<evidence type="ECO:0000313" key="3">
    <source>
        <dbReference type="Proteomes" id="UP000597761"/>
    </source>
</evidence>
<name>A0ABQ1PJ92_9MICC</name>
<dbReference type="InterPro" id="IPR005114">
    <property type="entry name" value="Helicase_assoc"/>
</dbReference>
<feature type="domain" description="Helicase-associated" evidence="1">
    <location>
        <begin position="153"/>
        <end position="214"/>
    </location>
</feature>
<organism evidence="2 3">
    <name type="scientific">Tersicoccus solisilvae</name>
    <dbReference type="NCBI Taxonomy" id="1882339"/>
    <lineage>
        <taxon>Bacteria</taxon>
        <taxon>Bacillati</taxon>
        <taxon>Actinomycetota</taxon>
        <taxon>Actinomycetes</taxon>
        <taxon>Micrococcales</taxon>
        <taxon>Micrococcaceae</taxon>
        <taxon>Tersicoccus</taxon>
    </lineage>
</organism>
<dbReference type="RefSeq" id="WP_188668858.1">
    <property type="nucleotide sequence ID" value="NZ_BMJI01000020.1"/>
</dbReference>
<protein>
    <recommendedName>
        <fullName evidence="1">Helicase-associated domain-containing protein</fullName>
    </recommendedName>
</protein>
<dbReference type="EMBL" id="BMJI01000020">
    <property type="protein sequence ID" value="GGC98008.1"/>
    <property type="molecule type" value="Genomic_DNA"/>
</dbReference>
<comment type="caution">
    <text evidence="2">The sequence shown here is derived from an EMBL/GenBank/DDBJ whole genome shotgun (WGS) entry which is preliminary data.</text>
</comment>
<accession>A0ABQ1PJ92</accession>